<sequence length="349" mass="38902">MQQPPWPQHSYYSSHYAQAYMQHALPVAPTTQQGYTLSSTYSPVPQNARPGPSTFSGPWYQPGTHRCTYKDCTFRGSPQTVETHMMDRHLIFPPGWDKRKKKPEWDADPSLKGKPIPIQGTTVILDSPEQLDAWIAERKRRWPSAPRVEEKKRKMEEAVARGQLSLEDSGLGGARKRRRVDERTDEQGRGRGRGNGRARGRGRGGGDAGPAGEDEDEALGPQQTRPAPPSDESSSSSDSDDDAAPETISSKPEAVELPRPPTPSPAEVTRRPRAPLQPKPPVRNHFASRPTLLRNLLLPEIRMTVSNLSQAIRFLVDNDFLQNVELRPGQSDEKFIEVLGEDKLLEATN</sequence>
<feature type="domain" description="FMR1-interacting protein 1 conserved" evidence="2">
    <location>
        <begin position="112"/>
        <end position="163"/>
    </location>
</feature>
<dbReference type="Pfam" id="PF10453">
    <property type="entry name" value="NUFIP1"/>
    <property type="match status" value="1"/>
</dbReference>
<evidence type="ECO:0000256" key="1">
    <source>
        <dbReference type="SAM" id="MobiDB-lite"/>
    </source>
</evidence>
<dbReference type="GO" id="GO:0005634">
    <property type="term" value="C:nucleus"/>
    <property type="evidence" value="ECO:0007669"/>
    <property type="project" value="TreeGrafter"/>
</dbReference>
<comment type="caution">
    <text evidence="3">The sequence shown here is derived from an EMBL/GenBank/DDBJ whole genome shotgun (WGS) entry which is preliminary data.</text>
</comment>
<organism evidence="3 4">
    <name type="scientific">Mycena metata</name>
    <dbReference type="NCBI Taxonomy" id="1033252"/>
    <lineage>
        <taxon>Eukaryota</taxon>
        <taxon>Fungi</taxon>
        <taxon>Dikarya</taxon>
        <taxon>Basidiomycota</taxon>
        <taxon>Agaricomycotina</taxon>
        <taxon>Agaricomycetes</taxon>
        <taxon>Agaricomycetidae</taxon>
        <taxon>Agaricales</taxon>
        <taxon>Marasmiineae</taxon>
        <taxon>Mycenaceae</taxon>
        <taxon>Mycena</taxon>
    </lineage>
</organism>
<feature type="compositionally biased region" description="Basic and acidic residues" evidence="1">
    <location>
        <begin position="147"/>
        <end position="159"/>
    </location>
</feature>
<dbReference type="AlphaFoldDB" id="A0AAD7KJP0"/>
<dbReference type="InterPro" id="IPR039136">
    <property type="entry name" value="NUFIP1-like"/>
</dbReference>
<feature type="compositionally biased region" description="Basic and acidic residues" evidence="1">
    <location>
        <begin position="179"/>
        <end position="189"/>
    </location>
</feature>
<proteinExistence type="predicted"/>
<dbReference type="PANTHER" id="PTHR13309:SF0">
    <property type="entry name" value="FMR1-INTERACTING PROTEIN NUFIP1"/>
    <property type="match status" value="1"/>
</dbReference>
<dbReference type="PANTHER" id="PTHR13309">
    <property type="entry name" value="NUCLEAR FRAGILE X MENTAL RETARDATION PROTEIN INTERACTING PROTEIN 1"/>
    <property type="match status" value="1"/>
</dbReference>
<gene>
    <name evidence="3" type="ORF">B0H16DRAFT_1670526</name>
</gene>
<evidence type="ECO:0000313" key="4">
    <source>
        <dbReference type="Proteomes" id="UP001215598"/>
    </source>
</evidence>
<accession>A0AAD7KJP0</accession>
<dbReference type="InterPro" id="IPR019496">
    <property type="entry name" value="NUFIP1_cons_dom"/>
</dbReference>
<feature type="region of interest" description="Disordered" evidence="1">
    <location>
        <begin position="38"/>
        <end position="60"/>
    </location>
</feature>
<dbReference type="EMBL" id="JARKIB010000001">
    <property type="protein sequence ID" value="KAJ7786410.1"/>
    <property type="molecule type" value="Genomic_DNA"/>
</dbReference>
<feature type="region of interest" description="Disordered" evidence="1">
    <location>
        <begin position="94"/>
        <end position="118"/>
    </location>
</feature>
<feature type="region of interest" description="Disordered" evidence="1">
    <location>
        <begin position="142"/>
        <end position="286"/>
    </location>
</feature>
<protein>
    <recommendedName>
        <fullName evidence="2">FMR1-interacting protein 1 conserved domain-containing protein</fullName>
    </recommendedName>
</protein>
<reference evidence="3" key="1">
    <citation type="submission" date="2023-03" db="EMBL/GenBank/DDBJ databases">
        <title>Massive genome expansion in bonnet fungi (Mycena s.s.) driven by repeated elements and novel gene families across ecological guilds.</title>
        <authorList>
            <consortium name="Lawrence Berkeley National Laboratory"/>
            <person name="Harder C.B."/>
            <person name="Miyauchi S."/>
            <person name="Viragh M."/>
            <person name="Kuo A."/>
            <person name="Thoen E."/>
            <person name="Andreopoulos B."/>
            <person name="Lu D."/>
            <person name="Skrede I."/>
            <person name="Drula E."/>
            <person name="Henrissat B."/>
            <person name="Morin E."/>
            <person name="Kohler A."/>
            <person name="Barry K."/>
            <person name="LaButti K."/>
            <person name="Morin E."/>
            <person name="Salamov A."/>
            <person name="Lipzen A."/>
            <person name="Mereny Z."/>
            <person name="Hegedus B."/>
            <person name="Baldrian P."/>
            <person name="Stursova M."/>
            <person name="Weitz H."/>
            <person name="Taylor A."/>
            <person name="Grigoriev I.V."/>
            <person name="Nagy L.G."/>
            <person name="Martin F."/>
            <person name="Kauserud H."/>
        </authorList>
    </citation>
    <scope>NUCLEOTIDE SEQUENCE</scope>
    <source>
        <strain evidence="3">CBHHK182m</strain>
    </source>
</reference>
<dbReference type="GO" id="GO:0000492">
    <property type="term" value="P:box C/D snoRNP assembly"/>
    <property type="evidence" value="ECO:0007669"/>
    <property type="project" value="TreeGrafter"/>
</dbReference>
<name>A0AAD7KJP0_9AGAR</name>
<evidence type="ECO:0000313" key="3">
    <source>
        <dbReference type="EMBL" id="KAJ7786410.1"/>
    </source>
</evidence>
<dbReference type="GO" id="GO:0003723">
    <property type="term" value="F:RNA binding"/>
    <property type="evidence" value="ECO:0007669"/>
    <property type="project" value="InterPro"/>
</dbReference>
<evidence type="ECO:0000259" key="2">
    <source>
        <dbReference type="Pfam" id="PF10453"/>
    </source>
</evidence>
<dbReference type="Proteomes" id="UP001215598">
    <property type="component" value="Unassembled WGS sequence"/>
</dbReference>
<feature type="compositionally biased region" description="Basic residues" evidence="1">
    <location>
        <begin position="190"/>
        <end position="202"/>
    </location>
</feature>
<keyword evidence="4" id="KW-1185">Reference proteome</keyword>